<reference evidence="4 5" key="1">
    <citation type="submission" date="2020-06" db="EMBL/GenBank/DDBJ databases">
        <title>Altererythrobacter lutimaris sp. nov., a marine bacterium isolated from a tidal flat.</title>
        <authorList>
            <person name="Kim D."/>
            <person name="Yoo Y."/>
            <person name="Kim J.-J."/>
        </authorList>
    </citation>
    <scope>NUCLEOTIDE SEQUENCE [LARGE SCALE GENOMIC DNA]</scope>
    <source>
        <strain evidence="4 5">JGD-16</strain>
    </source>
</reference>
<dbReference type="AlphaFoldDB" id="A0A850HAR2"/>
<dbReference type="InterPro" id="IPR001509">
    <property type="entry name" value="Epimerase_deHydtase"/>
</dbReference>
<evidence type="ECO:0000313" key="4">
    <source>
        <dbReference type="EMBL" id="NVE94600.1"/>
    </source>
</evidence>
<dbReference type="GO" id="GO:0016020">
    <property type="term" value="C:membrane"/>
    <property type="evidence" value="ECO:0007669"/>
    <property type="project" value="UniProtKB-SubCell"/>
</dbReference>
<sequence length="232" mass="25845">MSDPIRIAVLGSTGLIGTRILEEVRYRPDVRVIAIARREFELPQDARMECFIADPESWGEVLAQLQPDCLINALGTTWKRAGRDEEAFRAVDQHLVVNTAKAAREAGIERMVSISSVGATVGTKNFYLRVKGEVERDLTQLKFKRLDILRPGLLKGRRVDDLRFGEGLAKIASPLIDPFMSGGLRKYRSIPAKTVAHAALGLATRKAAGRFTHDHDAIQRAARDWMKRAETV</sequence>
<accession>A0A850HAR2</accession>
<evidence type="ECO:0000259" key="3">
    <source>
        <dbReference type="Pfam" id="PF01370"/>
    </source>
</evidence>
<dbReference type="Gene3D" id="3.40.50.720">
    <property type="entry name" value="NAD(P)-binding Rossmann-like Domain"/>
    <property type="match status" value="1"/>
</dbReference>
<gene>
    <name evidence="4" type="ORF">HUO12_06780</name>
</gene>
<dbReference type="PANTHER" id="PTHR14097:SF7">
    <property type="entry name" value="OXIDOREDUCTASE HTATIP2"/>
    <property type="match status" value="1"/>
</dbReference>
<name>A0A850HAR2_9SPHN</name>
<dbReference type="Pfam" id="PF01370">
    <property type="entry name" value="Epimerase"/>
    <property type="match status" value="1"/>
</dbReference>
<dbReference type="Proteomes" id="UP000546031">
    <property type="component" value="Unassembled WGS sequence"/>
</dbReference>
<keyword evidence="5" id="KW-1185">Reference proteome</keyword>
<comment type="caution">
    <text evidence="4">The sequence shown here is derived from an EMBL/GenBank/DDBJ whole genome shotgun (WGS) entry which is preliminary data.</text>
</comment>
<dbReference type="InterPro" id="IPR036291">
    <property type="entry name" value="NAD(P)-bd_dom_sf"/>
</dbReference>
<dbReference type="RefSeq" id="WP_176272861.1">
    <property type="nucleotide sequence ID" value="NZ_JABWTA010000001.1"/>
</dbReference>
<proteinExistence type="predicted"/>
<dbReference type="EMBL" id="JABWTA010000001">
    <property type="protein sequence ID" value="NVE94600.1"/>
    <property type="molecule type" value="Genomic_DNA"/>
</dbReference>
<organism evidence="4 5">
    <name type="scientific">Altererythrobacter lutimaris</name>
    <dbReference type="NCBI Taxonomy" id="2743979"/>
    <lineage>
        <taxon>Bacteria</taxon>
        <taxon>Pseudomonadati</taxon>
        <taxon>Pseudomonadota</taxon>
        <taxon>Alphaproteobacteria</taxon>
        <taxon>Sphingomonadales</taxon>
        <taxon>Erythrobacteraceae</taxon>
        <taxon>Altererythrobacter</taxon>
    </lineage>
</organism>
<dbReference type="PANTHER" id="PTHR14097">
    <property type="entry name" value="OXIDOREDUCTASE HTATIP2"/>
    <property type="match status" value="1"/>
</dbReference>
<comment type="subcellular location">
    <subcellularLocation>
        <location evidence="1">Membrane</location>
    </subcellularLocation>
</comment>
<feature type="domain" description="NAD-dependent epimerase/dehydratase" evidence="3">
    <location>
        <begin position="7"/>
        <end position="118"/>
    </location>
</feature>
<evidence type="ECO:0000313" key="5">
    <source>
        <dbReference type="Proteomes" id="UP000546031"/>
    </source>
</evidence>
<keyword evidence="2" id="KW-0472">Membrane</keyword>
<evidence type="ECO:0000256" key="2">
    <source>
        <dbReference type="ARBA" id="ARBA00023136"/>
    </source>
</evidence>
<evidence type="ECO:0000256" key="1">
    <source>
        <dbReference type="ARBA" id="ARBA00004370"/>
    </source>
</evidence>
<protein>
    <submittedName>
        <fullName evidence="4">NAD-dependent epimerase/dehydratase family protein</fullName>
    </submittedName>
</protein>
<dbReference type="SUPFAM" id="SSF51735">
    <property type="entry name" value="NAD(P)-binding Rossmann-fold domains"/>
    <property type="match status" value="1"/>
</dbReference>